<name>A0A7W6BCR0_9HYPH</name>
<evidence type="ECO:0000313" key="1">
    <source>
        <dbReference type="EMBL" id="MBB3916185.1"/>
    </source>
</evidence>
<dbReference type="Proteomes" id="UP000272004">
    <property type="component" value="Unassembled WGS sequence"/>
</dbReference>
<comment type="caution">
    <text evidence="1">The sequence shown here is derived from an EMBL/GenBank/DDBJ whole genome shotgun (WGS) entry which is preliminary data.</text>
</comment>
<proteinExistence type="predicted"/>
<evidence type="ECO:0000313" key="3">
    <source>
        <dbReference type="Proteomes" id="UP000272004"/>
    </source>
</evidence>
<protein>
    <submittedName>
        <fullName evidence="1">Uncharacterized protein</fullName>
    </submittedName>
</protein>
<dbReference type="EMBL" id="JACIDG010000008">
    <property type="protein sequence ID" value="MBB3916185.1"/>
    <property type="molecule type" value="Genomic_DNA"/>
</dbReference>
<sequence length="282" mass="31872">MIRKVVDSNAMQSDALRSFLSASASNYAVLNDYAAMEAYKGNTLTSVFRSMRIASEFPQQIIILKTTGRICSLAGRTQGLQRRMIEERQTRDFPKFCRRLRAAEDGDAFMQAQLLESGRAADSQMDRILASAPILPSAIKELRKTFQEQELRAIRLDQPYPDTLIEKTMKFIVDLTFMAMSTHPNPPPRVRSVDELGNTFLFRHSVTTFVWSLDWIARGGADNVRADRMRNDVIDVIFATYATFFDGLLSKDERAQRVYHGAYSILSKLRGPVGRRVPTCGG</sequence>
<dbReference type="AlphaFoldDB" id="A0A7W6BCR0"/>
<reference evidence="2 3" key="1">
    <citation type="submission" date="2018-11" db="EMBL/GenBank/DDBJ databases">
        <authorList>
            <person name="Huo Y."/>
        </authorList>
    </citation>
    <scope>NUCLEOTIDE SEQUENCE [LARGE SCALE GENOMIC DNA]</scope>
    <source>
        <strain evidence="2 3">CCBAU 33202</strain>
    </source>
</reference>
<gene>
    <name evidence="2" type="ORF">EFB14_20175</name>
    <name evidence="1" type="ORF">GGQ65_003485</name>
</gene>
<dbReference type="RefSeq" id="WP_126828325.1">
    <property type="nucleotide sequence ID" value="NZ_JACIDG010000008.1"/>
</dbReference>
<reference evidence="1 4" key="2">
    <citation type="submission" date="2020-08" db="EMBL/GenBank/DDBJ databases">
        <title>Genomic Encyclopedia of Type Strains, Phase IV (KMG-IV): sequencing the most valuable type-strain genomes for metagenomic binning, comparative biology and taxonomic classification.</title>
        <authorList>
            <person name="Goeker M."/>
        </authorList>
    </citation>
    <scope>NUCLEOTIDE SEQUENCE [LARGE SCALE GENOMIC DNA]</scope>
    <source>
        <strain evidence="1 4">DSM 19331</strain>
    </source>
</reference>
<evidence type="ECO:0000313" key="4">
    <source>
        <dbReference type="Proteomes" id="UP000545490"/>
    </source>
</evidence>
<keyword evidence="3" id="KW-1185">Reference proteome</keyword>
<organism evidence="1 4">
    <name type="scientific">Rhizobium fabae</name>
    <dbReference type="NCBI Taxonomy" id="573179"/>
    <lineage>
        <taxon>Bacteria</taxon>
        <taxon>Pseudomonadati</taxon>
        <taxon>Pseudomonadota</taxon>
        <taxon>Alphaproteobacteria</taxon>
        <taxon>Hyphomicrobiales</taxon>
        <taxon>Rhizobiaceae</taxon>
        <taxon>Rhizobium/Agrobacterium group</taxon>
        <taxon>Rhizobium</taxon>
    </lineage>
</organism>
<accession>A0A7W6BCR0</accession>
<dbReference type="Proteomes" id="UP000545490">
    <property type="component" value="Unassembled WGS sequence"/>
</dbReference>
<evidence type="ECO:0000313" key="2">
    <source>
        <dbReference type="EMBL" id="RUM11182.1"/>
    </source>
</evidence>
<dbReference type="EMBL" id="RJJU01000010">
    <property type="protein sequence ID" value="RUM11182.1"/>
    <property type="molecule type" value="Genomic_DNA"/>
</dbReference>